<dbReference type="AlphaFoldDB" id="A8MK27"/>
<evidence type="ECO:0000256" key="1">
    <source>
        <dbReference type="ARBA" id="ARBA00022737"/>
    </source>
</evidence>
<dbReference type="RefSeq" id="WP_012160466.1">
    <property type="nucleotide sequence ID" value="NC_009922.1"/>
</dbReference>
<dbReference type="Pfam" id="PF00395">
    <property type="entry name" value="SLH"/>
    <property type="match status" value="3"/>
</dbReference>
<dbReference type="eggNOG" id="COG2373">
    <property type="taxonomic scope" value="Bacteria"/>
</dbReference>
<name>A8MK27_ALKOO</name>
<keyword evidence="1" id="KW-0677">Repeat</keyword>
<dbReference type="InterPro" id="IPR051465">
    <property type="entry name" value="Cell_Envelope_Struct_Comp"/>
</dbReference>
<dbReference type="EMBL" id="CP000853">
    <property type="protein sequence ID" value="ABW20159.1"/>
    <property type="molecule type" value="Genomic_DNA"/>
</dbReference>
<feature type="signal peptide" evidence="2">
    <location>
        <begin position="1"/>
        <end position="24"/>
    </location>
</feature>
<accession>A8MK27</accession>
<evidence type="ECO:0000313" key="4">
    <source>
        <dbReference type="EMBL" id="ABW20159.1"/>
    </source>
</evidence>
<evidence type="ECO:0000313" key="5">
    <source>
        <dbReference type="Proteomes" id="UP000000269"/>
    </source>
</evidence>
<feature type="domain" description="SLH" evidence="3">
    <location>
        <begin position="11"/>
        <end position="78"/>
    </location>
</feature>
<dbReference type="KEGG" id="aoe:Clos_2628"/>
<gene>
    <name evidence="4" type="ordered locus">Clos_2628</name>
</gene>
<dbReference type="PROSITE" id="PS51272">
    <property type="entry name" value="SLH"/>
    <property type="match status" value="2"/>
</dbReference>
<dbReference type="PANTHER" id="PTHR43308:SF5">
    <property type="entry name" value="S-LAYER PROTEIN _ PEPTIDOGLYCAN ENDO-BETA-N-ACETYLGLUCOSAMINIDASE"/>
    <property type="match status" value="1"/>
</dbReference>
<feature type="chain" id="PRO_5002725908" evidence="2">
    <location>
        <begin position="25"/>
        <end position="187"/>
    </location>
</feature>
<sequence>MKKILSVFMCFLLLFSFSIPSAYALSVEEQAGEQLKGLGLYKGYEDGTLGLNKNITRAEFAALAVRIEGLDDKQEANKGATPFKDVSGNHWASGYINIASSKELIKGFEDKTFKPEEQITYAQALAVVIRILGYEKDVTGSWPNNYINKAKDLGLDKNMNLSPNTPINRGQIAVIVSNALNVKIAVK</sequence>
<dbReference type="OrthoDB" id="1699243at2"/>
<dbReference type="STRING" id="350688.Clos_2628"/>
<keyword evidence="5" id="KW-1185">Reference proteome</keyword>
<evidence type="ECO:0000256" key="2">
    <source>
        <dbReference type="SAM" id="SignalP"/>
    </source>
</evidence>
<proteinExistence type="predicted"/>
<reference evidence="5" key="1">
    <citation type="submission" date="2007-10" db="EMBL/GenBank/DDBJ databases">
        <title>Complete genome of Alkaliphilus oremlandii OhILAs.</title>
        <authorList>
            <person name="Copeland A."/>
            <person name="Lucas S."/>
            <person name="Lapidus A."/>
            <person name="Barry K."/>
            <person name="Detter J.C."/>
            <person name="Glavina del Rio T."/>
            <person name="Hammon N."/>
            <person name="Israni S."/>
            <person name="Dalin E."/>
            <person name="Tice H."/>
            <person name="Pitluck S."/>
            <person name="Chain P."/>
            <person name="Malfatti S."/>
            <person name="Shin M."/>
            <person name="Vergez L."/>
            <person name="Schmutz J."/>
            <person name="Larimer F."/>
            <person name="Land M."/>
            <person name="Hauser L."/>
            <person name="Kyrpides N."/>
            <person name="Mikhailova N."/>
            <person name="Stolz J.F."/>
            <person name="Dawson A."/>
            <person name="Fisher E."/>
            <person name="Crable B."/>
            <person name="Perera E."/>
            <person name="Lisak J."/>
            <person name="Ranganathan M."/>
            <person name="Basu P."/>
            <person name="Richardson P."/>
        </authorList>
    </citation>
    <scope>NUCLEOTIDE SEQUENCE [LARGE SCALE GENOMIC DNA]</scope>
    <source>
        <strain evidence="5">OhILAs</strain>
    </source>
</reference>
<organism evidence="4 5">
    <name type="scientific">Alkaliphilus oremlandii (strain OhILAs)</name>
    <name type="common">Clostridium oremlandii (strain OhILAs)</name>
    <dbReference type="NCBI Taxonomy" id="350688"/>
    <lineage>
        <taxon>Bacteria</taxon>
        <taxon>Bacillati</taxon>
        <taxon>Bacillota</taxon>
        <taxon>Clostridia</taxon>
        <taxon>Peptostreptococcales</taxon>
        <taxon>Natronincolaceae</taxon>
        <taxon>Alkaliphilus</taxon>
    </lineage>
</organism>
<dbReference type="PANTHER" id="PTHR43308">
    <property type="entry name" value="OUTER MEMBRANE PROTEIN ALPHA-RELATED"/>
    <property type="match status" value="1"/>
</dbReference>
<feature type="domain" description="SLH" evidence="3">
    <location>
        <begin position="79"/>
        <end position="142"/>
    </location>
</feature>
<dbReference type="Proteomes" id="UP000000269">
    <property type="component" value="Chromosome"/>
</dbReference>
<keyword evidence="2" id="KW-0732">Signal</keyword>
<dbReference type="InterPro" id="IPR001119">
    <property type="entry name" value="SLH_dom"/>
</dbReference>
<dbReference type="HOGENOM" id="CLU_120524_0_0_9"/>
<protein>
    <submittedName>
        <fullName evidence="4">S-layer domain protein</fullName>
    </submittedName>
</protein>
<evidence type="ECO:0000259" key="3">
    <source>
        <dbReference type="PROSITE" id="PS51272"/>
    </source>
</evidence>